<proteinExistence type="predicted"/>
<dbReference type="Proteomes" id="UP001163835">
    <property type="component" value="Unassembled WGS sequence"/>
</dbReference>
<comment type="caution">
    <text evidence="1">The sequence shown here is derived from an EMBL/GenBank/DDBJ whole genome shotgun (WGS) entry which is preliminary data.</text>
</comment>
<accession>A0ACC1UAN4</accession>
<organism evidence="1 2">
    <name type="scientific">Lentinula aff. lateritia</name>
    <dbReference type="NCBI Taxonomy" id="2804960"/>
    <lineage>
        <taxon>Eukaryota</taxon>
        <taxon>Fungi</taxon>
        <taxon>Dikarya</taxon>
        <taxon>Basidiomycota</taxon>
        <taxon>Agaricomycotina</taxon>
        <taxon>Agaricomycetes</taxon>
        <taxon>Agaricomycetidae</taxon>
        <taxon>Agaricales</taxon>
        <taxon>Marasmiineae</taxon>
        <taxon>Omphalotaceae</taxon>
        <taxon>Lentinula</taxon>
    </lineage>
</organism>
<gene>
    <name evidence="1" type="ORF">F5876DRAFT_33575</name>
</gene>
<keyword evidence="1" id="KW-0560">Oxidoreductase</keyword>
<dbReference type="EMBL" id="MU794974">
    <property type="protein sequence ID" value="KAJ3814167.1"/>
    <property type="molecule type" value="Genomic_DNA"/>
</dbReference>
<sequence length="515" mass="55678">MVQSLPLLLCTRVNIILTLIGYAHSFSTFQWPNPQLRYADNQIYEGSMGILVQDCPSRENTTIPAQWLRIAYHDMSTHDIDDGSGGLDASIQYELDRPQNIGQGMIDSLNDFKAFRIATPFFGMADTIALGAVFAVAGCGGPLIPFSAGRVDATEPGPETVPEPQQDLASHTEAFRRQGFSPTEMIGLVACGHTLGGVRQVDFPLIVTDTEDVVQSFDTTTNFDNAVVSEYLQNTTQNILVVGPNVTTRSDFRIFASDGNVTMQSFLSSGTFAETCKDLIGRMINTVPNGVTLTQPISEPFDYQVMTENPSRTVTILWADRQGSSCPSTGCTSPSISTQQVVFSLIGNLQGLTGTRYSFNATINASTSISKFWFEINENDGSDPVVVDNGGPGFVIEQDSVFIDNSRSENVLLSSSFNEYRKVVVAVRGDTSSSVSITTSDPNSDASAPPYLLTVITTNLQLDDSNPSEGGFTFFTANVSETVNFVSISGNIGGVSYVQENFDMTVVNFAFVTIS</sequence>
<evidence type="ECO:0000313" key="1">
    <source>
        <dbReference type="EMBL" id="KAJ3814167.1"/>
    </source>
</evidence>
<reference evidence="1" key="1">
    <citation type="submission" date="2022-09" db="EMBL/GenBank/DDBJ databases">
        <title>A Global Phylogenomic Analysis of the Shiitake Genus Lentinula.</title>
        <authorList>
            <consortium name="DOE Joint Genome Institute"/>
            <person name="Sierra-Patev S."/>
            <person name="Min B."/>
            <person name="Naranjo-Ortiz M."/>
            <person name="Looney B."/>
            <person name="Konkel Z."/>
            <person name="Slot J.C."/>
            <person name="Sakamoto Y."/>
            <person name="Steenwyk J.L."/>
            <person name="Rokas A."/>
            <person name="Carro J."/>
            <person name="Camarero S."/>
            <person name="Ferreira P."/>
            <person name="Molpeceres G."/>
            <person name="Ruiz-Duenas F.J."/>
            <person name="Serrano A."/>
            <person name="Henrissat B."/>
            <person name="Drula E."/>
            <person name="Hughes K.W."/>
            <person name="Mata J.L."/>
            <person name="Ishikawa N.K."/>
            <person name="Vargas-Isla R."/>
            <person name="Ushijima S."/>
            <person name="Smith C.A."/>
            <person name="Ahrendt S."/>
            <person name="Andreopoulos W."/>
            <person name="He G."/>
            <person name="Labutti K."/>
            <person name="Lipzen A."/>
            <person name="Ng V."/>
            <person name="Riley R."/>
            <person name="Sandor L."/>
            <person name="Barry K."/>
            <person name="Martinez A.T."/>
            <person name="Xiao Y."/>
            <person name="Gibbons J.G."/>
            <person name="Terashima K."/>
            <person name="Grigoriev I.V."/>
            <person name="Hibbett D.S."/>
        </authorList>
    </citation>
    <scope>NUCLEOTIDE SEQUENCE</scope>
    <source>
        <strain evidence="1">TMI1499</strain>
    </source>
</reference>
<evidence type="ECO:0000313" key="2">
    <source>
        <dbReference type="Proteomes" id="UP001163835"/>
    </source>
</evidence>
<protein>
    <submittedName>
        <fullName evidence="1">Heme peroxidase</fullName>
    </submittedName>
</protein>
<keyword evidence="1" id="KW-0575">Peroxidase</keyword>
<keyword evidence="2" id="KW-1185">Reference proteome</keyword>
<name>A0ACC1UAN4_9AGAR</name>